<keyword evidence="8" id="KW-0653">Protein transport</keyword>
<dbReference type="PANTHER" id="PTHR34982">
    <property type="entry name" value="YOP PROTEINS TRANSLOCATION PROTEIN L"/>
    <property type="match status" value="1"/>
</dbReference>
<evidence type="ECO:0000256" key="6">
    <source>
        <dbReference type="ARBA" id="ARBA00022490"/>
    </source>
</evidence>
<dbReference type="PRINTS" id="PR01003">
    <property type="entry name" value="FLGFLIH"/>
</dbReference>
<dbReference type="GO" id="GO:0015031">
    <property type="term" value="P:protein transport"/>
    <property type="evidence" value="ECO:0007669"/>
    <property type="project" value="UniProtKB-KW"/>
</dbReference>
<comment type="function">
    <text evidence="1">Needed for flagellar regrowth and assembly.</text>
</comment>
<evidence type="ECO:0000256" key="4">
    <source>
        <dbReference type="ARBA" id="ARBA00016507"/>
    </source>
</evidence>
<dbReference type="GO" id="GO:0071973">
    <property type="term" value="P:bacterial-type flagellum-dependent cell motility"/>
    <property type="evidence" value="ECO:0007669"/>
    <property type="project" value="InterPro"/>
</dbReference>
<dbReference type="Pfam" id="PF02108">
    <property type="entry name" value="FliH"/>
    <property type="match status" value="1"/>
</dbReference>
<dbReference type="PANTHER" id="PTHR34982:SF1">
    <property type="entry name" value="FLAGELLAR ASSEMBLY PROTEIN FLIH"/>
    <property type="match status" value="1"/>
</dbReference>
<dbReference type="GO" id="GO:0005829">
    <property type="term" value="C:cytosol"/>
    <property type="evidence" value="ECO:0007669"/>
    <property type="project" value="TreeGrafter"/>
</dbReference>
<feature type="region of interest" description="Disordered" evidence="10">
    <location>
        <begin position="1"/>
        <end position="44"/>
    </location>
</feature>
<dbReference type="Proteomes" id="UP000001036">
    <property type="component" value="Chromosome"/>
</dbReference>
<dbReference type="RefSeq" id="WP_012487336.1">
    <property type="nucleotide sequence ID" value="NC_010995.1"/>
</dbReference>
<dbReference type="HOGENOM" id="CLU_062625_0_1_6"/>
<sequence length="273" mass="30148">MTENHTINRIPAEEAKDARPWVLPPVSDNGRVLSSAEKEARERRDALLRGRNEKIEVIDIPEPPPAPGISAEDMQAMFDSAEKEGFTQGHKEGFAKGNAEGYEAGRQQGLMEMRAQLVAEQQRFQKLASALLHPVQEQDDDLEQLLLDVICTLTQSVVQRELLTDSSQILELVRKAVDALPVGSKNIRISLNPDDLAAVEAYADEQQLDWKFHGDNSLQPGGCRIETPDSRVDYSVSTRLQTLLEQFVSQQLAASDEPGLLDEAPDDSVQPAG</sequence>
<keyword evidence="13" id="KW-1185">Reference proteome</keyword>
<evidence type="ECO:0000256" key="7">
    <source>
        <dbReference type="ARBA" id="ARBA00022795"/>
    </source>
</evidence>
<dbReference type="STRING" id="498211.CJA_1715"/>
<dbReference type="AlphaFoldDB" id="B3PEY9"/>
<dbReference type="GO" id="GO:0009288">
    <property type="term" value="C:bacterial-type flagellum"/>
    <property type="evidence" value="ECO:0007669"/>
    <property type="project" value="InterPro"/>
</dbReference>
<protein>
    <recommendedName>
        <fullName evidence="4">Flagellar assembly protein FliH</fullName>
    </recommendedName>
</protein>
<dbReference type="EMBL" id="CP000934">
    <property type="protein sequence ID" value="ACE85183.1"/>
    <property type="molecule type" value="Genomic_DNA"/>
</dbReference>
<dbReference type="OrthoDB" id="8480773at2"/>
<keyword evidence="9" id="KW-1006">Bacterial flagellum protein export</keyword>
<comment type="similarity">
    <text evidence="3">Belongs to the FliH family.</text>
</comment>
<keyword evidence="6" id="KW-0963">Cytoplasm</keyword>
<dbReference type="GO" id="GO:0003774">
    <property type="term" value="F:cytoskeletal motor activity"/>
    <property type="evidence" value="ECO:0007669"/>
    <property type="project" value="InterPro"/>
</dbReference>
<keyword evidence="12" id="KW-0966">Cell projection</keyword>
<proteinExistence type="inferred from homology"/>
<gene>
    <name evidence="12" type="primary">fliH</name>
    <name evidence="12" type="ordered locus">CJA_1715</name>
</gene>
<evidence type="ECO:0000256" key="5">
    <source>
        <dbReference type="ARBA" id="ARBA00022448"/>
    </source>
</evidence>
<evidence type="ECO:0000256" key="1">
    <source>
        <dbReference type="ARBA" id="ARBA00003041"/>
    </source>
</evidence>
<evidence type="ECO:0000256" key="10">
    <source>
        <dbReference type="SAM" id="MobiDB-lite"/>
    </source>
</evidence>
<dbReference type="InterPro" id="IPR000563">
    <property type="entry name" value="Flag_FliH"/>
</dbReference>
<dbReference type="eggNOG" id="COG1317">
    <property type="taxonomic scope" value="Bacteria"/>
</dbReference>
<evidence type="ECO:0000259" key="11">
    <source>
        <dbReference type="Pfam" id="PF02108"/>
    </source>
</evidence>
<comment type="subcellular location">
    <subcellularLocation>
        <location evidence="2">Cytoplasm</location>
    </subcellularLocation>
</comment>
<keyword evidence="5" id="KW-0813">Transport</keyword>
<evidence type="ECO:0000256" key="2">
    <source>
        <dbReference type="ARBA" id="ARBA00004496"/>
    </source>
</evidence>
<keyword evidence="12" id="KW-0969">Cilium</keyword>
<dbReference type="InterPro" id="IPR051472">
    <property type="entry name" value="T3SS_Stator/FliH"/>
</dbReference>
<reference evidence="12 13" key="1">
    <citation type="journal article" date="2008" name="J. Bacteriol.">
        <title>Insights into plant cell wall degradation from the genome sequence of the soil bacterium Cellvibrio japonicus.</title>
        <authorList>
            <person name="Deboy R.T."/>
            <person name="Mongodin E.F."/>
            <person name="Fouts D.E."/>
            <person name="Tailford L.E."/>
            <person name="Khouri H."/>
            <person name="Emerson J.B."/>
            <person name="Mohamoud Y."/>
            <person name="Watkins K."/>
            <person name="Henrissat B."/>
            <person name="Gilbert H.J."/>
            <person name="Nelson K.E."/>
        </authorList>
    </citation>
    <scope>NUCLEOTIDE SEQUENCE [LARGE SCALE GENOMIC DNA]</scope>
    <source>
        <strain evidence="12 13">Ueda107</strain>
    </source>
</reference>
<evidence type="ECO:0000256" key="8">
    <source>
        <dbReference type="ARBA" id="ARBA00022927"/>
    </source>
</evidence>
<dbReference type="SUPFAM" id="SSF160527">
    <property type="entry name" value="V-type ATPase subunit E-like"/>
    <property type="match status" value="1"/>
</dbReference>
<evidence type="ECO:0000256" key="3">
    <source>
        <dbReference type="ARBA" id="ARBA00006602"/>
    </source>
</evidence>
<dbReference type="GO" id="GO:0044781">
    <property type="term" value="P:bacterial-type flagellum organization"/>
    <property type="evidence" value="ECO:0007669"/>
    <property type="project" value="UniProtKB-KW"/>
</dbReference>
<keyword evidence="7" id="KW-1005">Bacterial flagellum biogenesis</keyword>
<keyword evidence="12" id="KW-0282">Flagellum</keyword>
<accession>B3PEY9</accession>
<evidence type="ECO:0000313" key="12">
    <source>
        <dbReference type="EMBL" id="ACE85183.1"/>
    </source>
</evidence>
<evidence type="ECO:0000256" key="9">
    <source>
        <dbReference type="ARBA" id="ARBA00023225"/>
    </source>
</evidence>
<evidence type="ECO:0000313" key="13">
    <source>
        <dbReference type="Proteomes" id="UP000001036"/>
    </source>
</evidence>
<organism evidence="12 13">
    <name type="scientific">Cellvibrio japonicus (strain Ueda107)</name>
    <name type="common">Pseudomonas fluorescens subsp. cellulosa</name>
    <dbReference type="NCBI Taxonomy" id="498211"/>
    <lineage>
        <taxon>Bacteria</taxon>
        <taxon>Pseudomonadati</taxon>
        <taxon>Pseudomonadota</taxon>
        <taxon>Gammaproteobacteria</taxon>
        <taxon>Cellvibrionales</taxon>
        <taxon>Cellvibrionaceae</taxon>
        <taxon>Cellvibrio</taxon>
    </lineage>
</organism>
<dbReference type="KEGG" id="cja:CJA_1715"/>
<dbReference type="InterPro" id="IPR018035">
    <property type="entry name" value="Flagellar_FliH/T3SS_HrpE"/>
</dbReference>
<name>B3PEY9_CELJU</name>
<feature type="domain" description="Flagellar assembly protein FliH/Type III secretion system HrpE" evidence="11">
    <location>
        <begin position="120"/>
        <end position="243"/>
    </location>
</feature>